<dbReference type="InterPro" id="IPR036641">
    <property type="entry name" value="HPT_dom_sf"/>
</dbReference>
<keyword evidence="4" id="KW-1185">Reference proteome</keyword>
<evidence type="ECO:0000256" key="1">
    <source>
        <dbReference type="PROSITE-ProRule" id="PRU00110"/>
    </source>
</evidence>
<dbReference type="PROSITE" id="PS50894">
    <property type="entry name" value="HPT"/>
    <property type="match status" value="1"/>
</dbReference>
<dbReference type="RefSeq" id="WP_193113254.1">
    <property type="nucleotide sequence ID" value="NZ_CP041165.1"/>
</dbReference>
<dbReference type="InterPro" id="IPR008207">
    <property type="entry name" value="Sig_transdc_His_kin_Hpt_dom"/>
</dbReference>
<feature type="domain" description="HPt" evidence="2">
    <location>
        <begin position="269"/>
        <end position="374"/>
    </location>
</feature>
<gene>
    <name evidence="3" type="ORF">FJR03_09385</name>
</gene>
<sequence length="552" mass="61750">MLIYNYKKEFIGIDEKDLKTLGVEDLAQLRSEAADFADLFVKTPGYVHNFQHVHWIDYIACADSTEQPKVIINAKGNLFKADVSIATCYLADNPVEKGYLVNLNHLRVLTDTEKSTVSGDLLEKHPSPAAAEIEPIHFETVTTPTKPQTPVTEEVLEDEYDTHAIEETTPAHEEHHKPLDVGDLSVDDVVDEAFDLHPELAPKEEAPAPEDIIETPEPSLVEETVPEIIEQPAATQRAKHKELDPELEKAIHSDYVYNPQIASDELGLPLDLIEEFIEDFINQAKEFKPNLYNALDEGDIDNVKILSHKLKGVAANLRIEDALEVLTTVNTTSDLSIIKRNLDIFYIIIAKLAGEEINLDEPAVEDEELILDFKDEPNDSFETPEEISIADEEITIADADVPEQIEIPELADDNFVAQDDMPIEFDNDLDADKLEVELDEPLSLDEPISSKAFDKDSIAQEIGLDSESFNELLDDFSGESKEILANIKNGIQNSDLDIAKGQLRQLKSMSDNIRFSELSNELQQLLDSDSTDEISIALTKVEELLQQISTED</sequence>
<accession>A0A7M1AWV4</accession>
<dbReference type="GO" id="GO:0004672">
    <property type="term" value="F:protein kinase activity"/>
    <property type="evidence" value="ECO:0007669"/>
    <property type="project" value="UniProtKB-ARBA"/>
</dbReference>
<evidence type="ECO:0000259" key="2">
    <source>
        <dbReference type="PROSITE" id="PS50894"/>
    </source>
</evidence>
<feature type="modified residue" description="Phosphohistidine" evidence="1">
    <location>
        <position position="308"/>
    </location>
</feature>
<organism evidence="3 4">
    <name type="scientific">Sulfurimonas marina</name>
    <dbReference type="NCBI Taxonomy" id="2590551"/>
    <lineage>
        <taxon>Bacteria</taxon>
        <taxon>Pseudomonadati</taxon>
        <taxon>Campylobacterota</taxon>
        <taxon>Epsilonproteobacteria</taxon>
        <taxon>Campylobacterales</taxon>
        <taxon>Sulfurimonadaceae</taxon>
        <taxon>Sulfurimonas</taxon>
    </lineage>
</organism>
<reference evidence="3 4" key="1">
    <citation type="submission" date="2019-06" db="EMBL/GenBank/DDBJ databases">
        <title>Sulfurimonas gotlandica sp. nov., a chemoautotrophic and psychrotolerant epsilonproteobacterium isolated from a pelagic redoxcline, and an emended description of the genus Sulfurimonas.</title>
        <authorList>
            <person name="Wang S."/>
            <person name="Jiang L."/>
            <person name="Shao Z."/>
        </authorList>
    </citation>
    <scope>NUCLEOTIDE SEQUENCE [LARGE SCALE GENOMIC DNA]</scope>
    <source>
        <strain evidence="3 4">B2</strain>
    </source>
</reference>
<protein>
    <submittedName>
        <fullName evidence="3">Hpt domain-containing protein</fullName>
    </submittedName>
</protein>
<dbReference type="KEGG" id="smax:FJR03_09385"/>
<dbReference type="AlphaFoldDB" id="A0A7M1AWV4"/>
<dbReference type="Proteomes" id="UP000593910">
    <property type="component" value="Chromosome"/>
</dbReference>
<name>A0A7M1AWV4_9BACT</name>
<dbReference type="SUPFAM" id="SSF47226">
    <property type="entry name" value="Histidine-containing phosphotransfer domain, HPT domain"/>
    <property type="match status" value="2"/>
</dbReference>
<dbReference type="Gene3D" id="1.20.120.160">
    <property type="entry name" value="HPT domain"/>
    <property type="match status" value="2"/>
</dbReference>
<keyword evidence="1" id="KW-0597">Phosphoprotein</keyword>
<proteinExistence type="predicted"/>
<dbReference type="GO" id="GO:0000160">
    <property type="term" value="P:phosphorelay signal transduction system"/>
    <property type="evidence" value="ECO:0007669"/>
    <property type="project" value="InterPro"/>
</dbReference>
<evidence type="ECO:0000313" key="4">
    <source>
        <dbReference type="Proteomes" id="UP000593910"/>
    </source>
</evidence>
<dbReference type="EMBL" id="CP041165">
    <property type="protein sequence ID" value="QOP41933.1"/>
    <property type="molecule type" value="Genomic_DNA"/>
</dbReference>
<evidence type="ECO:0000313" key="3">
    <source>
        <dbReference type="EMBL" id="QOP41933.1"/>
    </source>
</evidence>